<proteinExistence type="predicted"/>
<sequence>MEGAAGNTGKLAVVAALVVVAAAIGANAVPVVHPSDICGISIDDLMSCKPAVAAAAVKVPQQGRCCTALKLADLTCLCSFSSYMPMFGIDPDHAMELPVKCHITDSFHC</sequence>
<gene>
    <name evidence="4" type="primary">LOC140035523</name>
</gene>
<evidence type="ECO:0000313" key="4">
    <source>
        <dbReference type="RefSeq" id="XP_071932885.1"/>
    </source>
</evidence>
<feature type="signal peptide" evidence="1">
    <location>
        <begin position="1"/>
        <end position="28"/>
    </location>
</feature>
<keyword evidence="3" id="KW-1185">Reference proteome</keyword>
<dbReference type="RefSeq" id="XP_071932885.1">
    <property type="nucleotide sequence ID" value="XM_072076784.1"/>
</dbReference>
<feature type="chain" id="PRO_5045390202" evidence="1">
    <location>
        <begin position="29"/>
        <end position="109"/>
    </location>
</feature>
<dbReference type="PANTHER" id="PTHR33122:SF79">
    <property type="entry name" value="LIPID-TRANSFER PROTEIN DIR1"/>
    <property type="match status" value="1"/>
</dbReference>
<organism evidence="3 4">
    <name type="scientific">Coffea arabica</name>
    <name type="common">Arabian coffee</name>
    <dbReference type="NCBI Taxonomy" id="13443"/>
    <lineage>
        <taxon>Eukaryota</taxon>
        <taxon>Viridiplantae</taxon>
        <taxon>Streptophyta</taxon>
        <taxon>Embryophyta</taxon>
        <taxon>Tracheophyta</taxon>
        <taxon>Spermatophyta</taxon>
        <taxon>Magnoliopsida</taxon>
        <taxon>eudicotyledons</taxon>
        <taxon>Gunneridae</taxon>
        <taxon>Pentapetalae</taxon>
        <taxon>asterids</taxon>
        <taxon>lamiids</taxon>
        <taxon>Gentianales</taxon>
        <taxon>Rubiaceae</taxon>
        <taxon>Ixoroideae</taxon>
        <taxon>Gardenieae complex</taxon>
        <taxon>Bertiereae - Coffeeae clade</taxon>
        <taxon>Coffeeae</taxon>
        <taxon>Coffea</taxon>
    </lineage>
</organism>
<dbReference type="SMART" id="SM00499">
    <property type="entry name" value="AAI"/>
    <property type="match status" value="1"/>
</dbReference>
<keyword evidence="1" id="KW-0732">Signal</keyword>
<reference evidence="4" key="1">
    <citation type="submission" date="2025-08" db="UniProtKB">
        <authorList>
            <consortium name="RefSeq"/>
        </authorList>
    </citation>
    <scope>IDENTIFICATION</scope>
    <source>
        <tissue evidence="4">Leaves</tissue>
    </source>
</reference>
<dbReference type="Proteomes" id="UP001652660">
    <property type="component" value="Chromosome 2c"/>
</dbReference>
<dbReference type="InterPro" id="IPR036312">
    <property type="entry name" value="Bifun_inhib/LTP/seed_sf"/>
</dbReference>
<evidence type="ECO:0000313" key="3">
    <source>
        <dbReference type="Proteomes" id="UP001652660"/>
    </source>
</evidence>
<dbReference type="GeneID" id="140035523"/>
<accession>A0ABM4WM60</accession>
<dbReference type="Gene3D" id="1.10.110.10">
    <property type="entry name" value="Plant lipid-transfer and hydrophobic proteins"/>
    <property type="match status" value="1"/>
</dbReference>
<dbReference type="SUPFAM" id="SSF47699">
    <property type="entry name" value="Bifunctional inhibitor/lipid-transfer protein/seed storage 2S albumin"/>
    <property type="match status" value="1"/>
</dbReference>
<name>A0ABM4WM60_COFAR</name>
<dbReference type="InterPro" id="IPR039265">
    <property type="entry name" value="DIR1-like"/>
</dbReference>
<dbReference type="PANTHER" id="PTHR33122">
    <property type="entry name" value="LIPID BINDING PROTEIN-RELATED"/>
    <property type="match status" value="1"/>
</dbReference>
<evidence type="ECO:0000256" key="1">
    <source>
        <dbReference type="SAM" id="SignalP"/>
    </source>
</evidence>
<dbReference type="Pfam" id="PF14368">
    <property type="entry name" value="LTP_2"/>
    <property type="match status" value="1"/>
</dbReference>
<feature type="domain" description="Bifunctional inhibitor/plant lipid transfer protein/seed storage helical" evidence="2">
    <location>
        <begin position="38"/>
        <end position="109"/>
    </location>
</feature>
<evidence type="ECO:0000259" key="2">
    <source>
        <dbReference type="SMART" id="SM00499"/>
    </source>
</evidence>
<dbReference type="InterPro" id="IPR016140">
    <property type="entry name" value="Bifunc_inhib/LTP/seed_store"/>
</dbReference>
<protein>
    <submittedName>
        <fullName evidence="4">Lipid-transfer protein DIR1</fullName>
    </submittedName>
</protein>